<gene>
    <name evidence="1" type="ORF">BpHYR1_049556</name>
</gene>
<dbReference type="EMBL" id="REGN01001733">
    <property type="protein sequence ID" value="RNA32878.1"/>
    <property type="molecule type" value="Genomic_DNA"/>
</dbReference>
<reference evidence="1 2" key="1">
    <citation type="journal article" date="2018" name="Sci. Rep.">
        <title>Genomic signatures of local adaptation to the degree of environmental predictability in rotifers.</title>
        <authorList>
            <person name="Franch-Gras L."/>
            <person name="Hahn C."/>
            <person name="Garcia-Roger E.M."/>
            <person name="Carmona M.J."/>
            <person name="Serra M."/>
            <person name="Gomez A."/>
        </authorList>
    </citation>
    <scope>NUCLEOTIDE SEQUENCE [LARGE SCALE GENOMIC DNA]</scope>
    <source>
        <strain evidence="1">HYR1</strain>
    </source>
</reference>
<comment type="caution">
    <text evidence="1">The sequence shown here is derived from an EMBL/GenBank/DDBJ whole genome shotgun (WGS) entry which is preliminary data.</text>
</comment>
<accession>A0A3M7SBC5</accession>
<evidence type="ECO:0000313" key="1">
    <source>
        <dbReference type="EMBL" id="RNA32878.1"/>
    </source>
</evidence>
<sequence length="66" mass="7783">MLCEMLRIANVKVIASNINIKLTLSISRAKYDIIFIFLINLVKRDFQFFIEKIGNEKFHTKLPIQK</sequence>
<evidence type="ECO:0000313" key="2">
    <source>
        <dbReference type="Proteomes" id="UP000276133"/>
    </source>
</evidence>
<dbReference type="AlphaFoldDB" id="A0A3M7SBC5"/>
<protein>
    <submittedName>
        <fullName evidence="1">Uncharacterized protein</fullName>
    </submittedName>
</protein>
<organism evidence="1 2">
    <name type="scientific">Brachionus plicatilis</name>
    <name type="common">Marine rotifer</name>
    <name type="synonym">Brachionus muelleri</name>
    <dbReference type="NCBI Taxonomy" id="10195"/>
    <lineage>
        <taxon>Eukaryota</taxon>
        <taxon>Metazoa</taxon>
        <taxon>Spiralia</taxon>
        <taxon>Gnathifera</taxon>
        <taxon>Rotifera</taxon>
        <taxon>Eurotatoria</taxon>
        <taxon>Monogononta</taxon>
        <taxon>Pseudotrocha</taxon>
        <taxon>Ploima</taxon>
        <taxon>Brachionidae</taxon>
        <taxon>Brachionus</taxon>
    </lineage>
</organism>
<keyword evidence="2" id="KW-1185">Reference proteome</keyword>
<dbReference type="Proteomes" id="UP000276133">
    <property type="component" value="Unassembled WGS sequence"/>
</dbReference>
<proteinExistence type="predicted"/>
<name>A0A3M7SBC5_BRAPC</name>